<feature type="domain" description="CWH43-like N-terminal" evidence="9">
    <location>
        <begin position="25"/>
        <end position="246"/>
    </location>
</feature>
<dbReference type="AlphaFoldDB" id="A0AAD9NAD0"/>
<evidence type="ECO:0000256" key="6">
    <source>
        <dbReference type="ARBA" id="ARBA00023034"/>
    </source>
</evidence>
<keyword evidence="5 8" id="KW-1133">Transmembrane helix</keyword>
<comment type="similarity">
    <text evidence="2">Belongs to the PGAP2 family.</text>
</comment>
<evidence type="ECO:0000259" key="9">
    <source>
        <dbReference type="Pfam" id="PF10277"/>
    </source>
</evidence>
<accession>A0AAD9NAD0</accession>
<evidence type="ECO:0000256" key="3">
    <source>
        <dbReference type="ARBA" id="ARBA00022502"/>
    </source>
</evidence>
<dbReference type="InterPro" id="IPR019402">
    <property type="entry name" value="CWH43_N"/>
</dbReference>
<name>A0AAD9NAD0_9ANNE</name>
<evidence type="ECO:0000313" key="11">
    <source>
        <dbReference type="Proteomes" id="UP001208570"/>
    </source>
</evidence>
<gene>
    <name evidence="10" type="ORF">LSH36_125g00008</name>
</gene>
<reference evidence="10" key="1">
    <citation type="journal article" date="2023" name="Mol. Biol. Evol.">
        <title>Third-Generation Sequencing Reveals the Adaptive Role of the Epigenome in Three Deep-Sea Polychaetes.</title>
        <authorList>
            <person name="Perez M."/>
            <person name="Aroh O."/>
            <person name="Sun Y."/>
            <person name="Lan Y."/>
            <person name="Juniper S.K."/>
            <person name="Young C.R."/>
            <person name="Angers B."/>
            <person name="Qian P.Y."/>
        </authorList>
    </citation>
    <scope>NUCLEOTIDE SEQUENCE</scope>
    <source>
        <strain evidence="10">P08H-3</strain>
    </source>
</reference>
<dbReference type="GO" id="GO:0006506">
    <property type="term" value="P:GPI anchor biosynthetic process"/>
    <property type="evidence" value="ECO:0007669"/>
    <property type="project" value="UniProtKB-KW"/>
</dbReference>
<feature type="transmembrane region" description="Helical" evidence="8">
    <location>
        <begin position="191"/>
        <end position="208"/>
    </location>
</feature>
<feature type="transmembrane region" description="Helical" evidence="8">
    <location>
        <begin position="151"/>
        <end position="170"/>
    </location>
</feature>
<keyword evidence="6" id="KW-0333">Golgi apparatus</keyword>
<evidence type="ECO:0000313" key="10">
    <source>
        <dbReference type="EMBL" id="KAK2160886.1"/>
    </source>
</evidence>
<keyword evidence="11" id="KW-1185">Reference proteome</keyword>
<keyword evidence="3" id="KW-0337">GPI-anchor biosynthesis</keyword>
<dbReference type="PANTHER" id="PTHR12892">
    <property type="entry name" value="FGF RECEPTOR ACTIVATING PROTEIN 1"/>
    <property type="match status" value="1"/>
</dbReference>
<dbReference type="Proteomes" id="UP001208570">
    <property type="component" value="Unassembled WGS sequence"/>
</dbReference>
<sequence length="264" mass="30365">MEAYDNEHQLETRKPCVVFRISGTFMYVIMLSMPLCAAIIAIGLSMIKDFQASTATACRVWNLFPSVSAAISCCTPQKYIWRLLIALHTAPRFMVACMYYNHYLAFRVAGSRRLFEIMVMVNSFLHVAENFCLLLLSVVGSDENYDIHEKSFIGFMIFSECYMLLTLAIFRWSRSGGPWSKQDLRSYSCKTVLAIFNVSSFLISIYFFFRHNTYCEPGMYSVFAVFEYFVIISNIAFHSSAMFEFGQGQLVFSETRVNNLLKSM</sequence>
<dbReference type="InterPro" id="IPR039545">
    <property type="entry name" value="PGAP2"/>
</dbReference>
<dbReference type="PANTHER" id="PTHR12892:SF11">
    <property type="entry name" value="POST-GPI ATTACHMENT TO PROTEINS FACTOR 2"/>
    <property type="match status" value="1"/>
</dbReference>
<dbReference type="GO" id="GO:0005789">
    <property type="term" value="C:endoplasmic reticulum membrane"/>
    <property type="evidence" value="ECO:0007669"/>
    <property type="project" value="TreeGrafter"/>
</dbReference>
<evidence type="ECO:0000256" key="2">
    <source>
        <dbReference type="ARBA" id="ARBA00007414"/>
    </source>
</evidence>
<keyword evidence="7 8" id="KW-0472">Membrane</keyword>
<evidence type="ECO:0000256" key="5">
    <source>
        <dbReference type="ARBA" id="ARBA00022989"/>
    </source>
</evidence>
<feature type="transmembrane region" description="Helical" evidence="8">
    <location>
        <begin position="25"/>
        <end position="47"/>
    </location>
</feature>
<feature type="transmembrane region" description="Helical" evidence="8">
    <location>
        <begin position="220"/>
        <end position="237"/>
    </location>
</feature>
<evidence type="ECO:0000256" key="7">
    <source>
        <dbReference type="ARBA" id="ARBA00023136"/>
    </source>
</evidence>
<dbReference type="Pfam" id="PF10277">
    <property type="entry name" value="Frag1"/>
    <property type="match status" value="1"/>
</dbReference>
<proteinExistence type="inferred from homology"/>
<keyword evidence="4 8" id="KW-0812">Transmembrane</keyword>
<evidence type="ECO:0000256" key="1">
    <source>
        <dbReference type="ARBA" id="ARBA00004653"/>
    </source>
</evidence>
<comment type="subcellular location">
    <subcellularLocation>
        <location evidence="1">Golgi apparatus membrane</location>
        <topology evidence="1">Multi-pass membrane protein</topology>
    </subcellularLocation>
</comment>
<dbReference type="EMBL" id="JAODUP010000125">
    <property type="protein sequence ID" value="KAK2160886.1"/>
    <property type="molecule type" value="Genomic_DNA"/>
</dbReference>
<dbReference type="GO" id="GO:0000139">
    <property type="term" value="C:Golgi membrane"/>
    <property type="evidence" value="ECO:0007669"/>
    <property type="project" value="UniProtKB-SubCell"/>
</dbReference>
<protein>
    <recommendedName>
        <fullName evidence="9">CWH43-like N-terminal domain-containing protein</fullName>
    </recommendedName>
</protein>
<evidence type="ECO:0000256" key="8">
    <source>
        <dbReference type="SAM" id="Phobius"/>
    </source>
</evidence>
<evidence type="ECO:0000256" key="4">
    <source>
        <dbReference type="ARBA" id="ARBA00022692"/>
    </source>
</evidence>
<comment type="caution">
    <text evidence="10">The sequence shown here is derived from an EMBL/GenBank/DDBJ whole genome shotgun (WGS) entry which is preliminary data.</text>
</comment>
<organism evidence="10 11">
    <name type="scientific">Paralvinella palmiformis</name>
    <dbReference type="NCBI Taxonomy" id="53620"/>
    <lineage>
        <taxon>Eukaryota</taxon>
        <taxon>Metazoa</taxon>
        <taxon>Spiralia</taxon>
        <taxon>Lophotrochozoa</taxon>
        <taxon>Annelida</taxon>
        <taxon>Polychaeta</taxon>
        <taxon>Sedentaria</taxon>
        <taxon>Canalipalpata</taxon>
        <taxon>Terebellida</taxon>
        <taxon>Terebelliformia</taxon>
        <taxon>Alvinellidae</taxon>
        <taxon>Paralvinella</taxon>
    </lineage>
</organism>
<feature type="transmembrane region" description="Helical" evidence="8">
    <location>
        <begin position="117"/>
        <end position="139"/>
    </location>
</feature>